<keyword evidence="3" id="KW-1185">Reference proteome</keyword>
<dbReference type="GeneID" id="103518020"/>
<gene>
    <name evidence="4" type="primary">LOC103518020</name>
</gene>
<dbReference type="STRING" id="121845.A0A1S3DG48"/>
<accession>A0A1S3DG48</accession>
<dbReference type="InterPro" id="IPR057251">
    <property type="entry name" value="FP_C"/>
</dbReference>
<protein>
    <submittedName>
        <fullName evidence="4">Uncharacterized protein LOC103518020</fullName>
    </submittedName>
</protein>
<evidence type="ECO:0000259" key="2">
    <source>
        <dbReference type="Pfam" id="PF25298"/>
    </source>
</evidence>
<name>A0A1S3DG48_DIACI</name>
<reference evidence="4" key="1">
    <citation type="submission" date="2025-08" db="UniProtKB">
        <authorList>
            <consortium name="RefSeq"/>
        </authorList>
    </citation>
    <scope>IDENTIFICATION</scope>
</reference>
<dbReference type="PaxDb" id="121845-A0A1S3DG48"/>
<dbReference type="AlphaFoldDB" id="A0A1S3DG48"/>
<dbReference type="Pfam" id="PF25298">
    <property type="entry name" value="Baculo_FP_2nd"/>
    <property type="match status" value="1"/>
</dbReference>
<evidence type="ECO:0000256" key="1">
    <source>
        <dbReference type="SAM" id="Coils"/>
    </source>
</evidence>
<dbReference type="RefSeq" id="XP_008481293.1">
    <property type="nucleotide sequence ID" value="XM_008483071.1"/>
</dbReference>
<evidence type="ECO:0000313" key="4">
    <source>
        <dbReference type="RefSeq" id="XP_008481293.1"/>
    </source>
</evidence>
<dbReference type="OMA" id="KICRIRC"/>
<feature type="coiled-coil region" evidence="1">
    <location>
        <begin position="97"/>
        <end position="131"/>
    </location>
</feature>
<organism evidence="3 4">
    <name type="scientific">Diaphorina citri</name>
    <name type="common">Asian citrus psyllid</name>
    <dbReference type="NCBI Taxonomy" id="121845"/>
    <lineage>
        <taxon>Eukaryota</taxon>
        <taxon>Metazoa</taxon>
        <taxon>Ecdysozoa</taxon>
        <taxon>Arthropoda</taxon>
        <taxon>Hexapoda</taxon>
        <taxon>Insecta</taxon>
        <taxon>Pterygota</taxon>
        <taxon>Neoptera</taxon>
        <taxon>Paraneoptera</taxon>
        <taxon>Hemiptera</taxon>
        <taxon>Sternorrhyncha</taxon>
        <taxon>Psylloidea</taxon>
        <taxon>Psyllidae</taxon>
        <taxon>Diaphorininae</taxon>
        <taxon>Diaphorina</taxon>
    </lineage>
</organism>
<feature type="domain" description="FP protein C-terminal" evidence="2">
    <location>
        <begin position="237"/>
        <end position="287"/>
    </location>
</feature>
<evidence type="ECO:0000313" key="3">
    <source>
        <dbReference type="Proteomes" id="UP000079169"/>
    </source>
</evidence>
<dbReference type="KEGG" id="dci:103518020"/>
<proteinExistence type="predicted"/>
<dbReference type="Proteomes" id="UP000079169">
    <property type="component" value="Unplaced"/>
</dbReference>
<keyword evidence="1" id="KW-0175">Coiled coil</keyword>
<sequence length="288" mass="33320">MNFKKMGKAKLTWKCLSCKGMRSSNEEEADLEDEQTKTRDDKLLEQMKKMFQEFSKDINSKLLEFENSLQFHSGKLEDVISGFNFHSGKLEDVISGFNEMKKNFSSLQKKQEELANENVMLKNKVKELSFQVHDMDQRSLDHNLEILGIPDVIEDPKVIMGSLCEKIQIQVPDPGTYVVKRVAVGAKNKPKALIAQFNSKQLRDKILKESKKSKPRVSDFTKAPSDIQPVYINEQLTPYMKQLFFNVTKEKKEKGFAYVWIAEGRILLRKTEQSKICRIRCIEDVLKT</sequence>